<name>A0A916V018_9BURK</name>
<evidence type="ECO:0000313" key="1">
    <source>
        <dbReference type="EMBL" id="GGC98730.1"/>
    </source>
</evidence>
<protein>
    <submittedName>
        <fullName evidence="1">Uncharacterized protein</fullName>
    </submittedName>
</protein>
<gene>
    <name evidence="1" type="ORF">GCM10011396_52830</name>
</gene>
<reference evidence="1" key="1">
    <citation type="journal article" date="2014" name="Int. J. Syst. Evol. Microbiol.">
        <title>Complete genome sequence of Corynebacterium casei LMG S-19264T (=DSM 44701T), isolated from a smear-ripened cheese.</title>
        <authorList>
            <consortium name="US DOE Joint Genome Institute (JGI-PGF)"/>
            <person name="Walter F."/>
            <person name="Albersmeier A."/>
            <person name="Kalinowski J."/>
            <person name="Ruckert C."/>
        </authorList>
    </citation>
    <scope>NUCLEOTIDE SEQUENCE</scope>
    <source>
        <strain evidence="1">CGMCC 1.10998</strain>
    </source>
</reference>
<dbReference type="Proteomes" id="UP000637423">
    <property type="component" value="Unassembled WGS sequence"/>
</dbReference>
<reference evidence="1" key="2">
    <citation type="submission" date="2020-09" db="EMBL/GenBank/DDBJ databases">
        <authorList>
            <person name="Sun Q."/>
            <person name="Zhou Y."/>
        </authorList>
    </citation>
    <scope>NUCLEOTIDE SEQUENCE</scope>
    <source>
        <strain evidence="1">CGMCC 1.10998</strain>
    </source>
</reference>
<evidence type="ECO:0000313" key="2">
    <source>
        <dbReference type="Proteomes" id="UP000637423"/>
    </source>
</evidence>
<dbReference type="AlphaFoldDB" id="A0A916V018"/>
<dbReference type="RefSeq" id="WP_188569166.1">
    <property type="nucleotide sequence ID" value="NZ_BMED01000008.1"/>
</dbReference>
<proteinExistence type="predicted"/>
<organism evidence="1 2">
    <name type="scientific">Undibacterium terreum</name>
    <dbReference type="NCBI Taxonomy" id="1224302"/>
    <lineage>
        <taxon>Bacteria</taxon>
        <taxon>Pseudomonadati</taxon>
        <taxon>Pseudomonadota</taxon>
        <taxon>Betaproteobacteria</taxon>
        <taxon>Burkholderiales</taxon>
        <taxon>Oxalobacteraceae</taxon>
        <taxon>Undibacterium</taxon>
    </lineage>
</organism>
<dbReference type="EMBL" id="BMED01000008">
    <property type="protein sequence ID" value="GGC98730.1"/>
    <property type="molecule type" value="Genomic_DNA"/>
</dbReference>
<accession>A0A916V018</accession>
<comment type="caution">
    <text evidence="1">The sequence shown here is derived from an EMBL/GenBank/DDBJ whole genome shotgun (WGS) entry which is preliminary data.</text>
</comment>
<keyword evidence="2" id="KW-1185">Reference proteome</keyword>
<sequence length="109" mass="11831">MTNNIPNLGPLGTVTTSYSGVELVIQDNAYDHACMRAAQLAALLSVVADVKSDFNNSSKTIQSDVLWLASTLADEVQQLLPIVLKETGRDAAAHRHYIERATHDASRQP</sequence>